<reference evidence="1" key="1">
    <citation type="submission" date="2022-08" db="EMBL/GenBank/DDBJ databases">
        <authorList>
            <consortium name="DOE Joint Genome Institute"/>
            <person name="Min B."/>
            <person name="Riley R."/>
            <person name="Sierra-Patev S."/>
            <person name="Naranjo-Ortiz M."/>
            <person name="Looney B."/>
            <person name="Konkel Z."/>
            <person name="Slot J.C."/>
            <person name="Sakamoto Y."/>
            <person name="Steenwyk J.L."/>
            <person name="Rokas A."/>
            <person name="Carro J."/>
            <person name="Camarero S."/>
            <person name="Ferreira P."/>
            <person name="Molpeceres G."/>
            <person name="Ruiz-Duenas F.J."/>
            <person name="Serrano A."/>
            <person name="Henrissat B."/>
            <person name="Drula E."/>
            <person name="Hughes K.W."/>
            <person name="Mata J.L."/>
            <person name="Ishikawa N.K."/>
            <person name="Vargas-Isla R."/>
            <person name="Ushijima S."/>
            <person name="Smith C.A."/>
            <person name="Ahrendt S."/>
            <person name="Andreopoulos W."/>
            <person name="He G."/>
            <person name="Labutti K."/>
            <person name="Lipzen A."/>
            <person name="Ng V."/>
            <person name="Sandor L."/>
            <person name="Barry K."/>
            <person name="Martinez A.T."/>
            <person name="Xiao Y."/>
            <person name="Gibbons J.G."/>
            <person name="Terashima K."/>
            <person name="Hibbett D.S."/>
            <person name="Grigoriev I.V."/>
        </authorList>
    </citation>
    <scope>NUCLEOTIDE SEQUENCE</scope>
    <source>
        <strain evidence="1">TFB9207</strain>
    </source>
</reference>
<dbReference type="AlphaFoldDB" id="A0AA38U3F6"/>
<protein>
    <submittedName>
        <fullName evidence="1">Uncharacterized protein</fullName>
    </submittedName>
</protein>
<keyword evidence="2" id="KW-1185">Reference proteome</keyword>
<name>A0AA38U3F6_9AGAR</name>
<dbReference type="Proteomes" id="UP001163846">
    <property type="component" value="Unassembled WGS sequence"/>
</dbReference>
<gene>
    <name evidence="1" type="ORF">F5878DRAFT_496853</name>
</gene>
<feature type="non-terminal residue" evidence="1">
    <location>
        <position position="1"/>
    </location>
</feature>
<sequence length="559" mass="62064">LSAQDEGLLIQTKIALSSQHPHTPSDTVSTPLTMVEATDDSIIFATSETTLARSCLMMERFQFAYGWTTNWSKSLAFVLNAPSPPLTLRLPSIPSNPSLPHSISLKSVSVVSSHFEFLRIETNNPDKHFSRLKLLVNSFQFPSLSIPLPFTALRRIIAQSLASKLRPLLSFHAISDSQAAELDYMISRRVHDYFSFPFQFNSTLLSLPLSSFGFDFPSIRRINASQAVSGLLRDINHHIPSFKNIAAVTIADWTCSINKCRYPLDGSSITDEKPTFQRQTHSLPYTWIVAHSVLSKTNTQIRQTDMSFLFTGNVSLRHLLHALPSTTLTPTPANILALERAQSANLCSFGNWIFHYYDRSIIWRWNENLRDKLRGSTAFAAYSLVRDWIGNWSLQSLANGLVGVSTDISHPNLANDRSSLIIPPLIRKSIAENSLLAILHSSTLPSLPQPYPNTNLIFSSDASMLPFSPDSSSHHSVIFSSNTPFGSAAYSLLLYQKSASVPLGEAYGLLTCTLTFLRHLSSLPSIIYTDHLNSSRLINDALISLPPPHSWSSLPARSL</sequence>
<feature type="non-terminal residue" evidence="1">
    <location>
        <position position="559"/>
    </location>
</feature>
<proteinExistence type="predicted"/>
<organism evidence="1 2">
    <name type="scientific">Lentinula raphanica</name>
    <dbReference type="NCBI Taxonomy" id="153919"/>
    <lineage>
        <taxon>Eukaryota</taxon>
        <taxon>Fungi</taxon>
        <taxon>Dikarya</taxon>
        <taxon>Basidiomycota</taxon>
        <taxon>Agaricomycotina</taxon>
        <taxon>Agaricomycetes</taxon>
        <taxon>Agaricomycetidae</taxon>
        <taxon>Agaricales</taxon>
        <taxon>Marasmiineae</taxon>
        <taxon>Omphalotaceae</taxon>
        <taxon>Lentinula</taxon>
    </lineage>
</organism>
<dbReference type="EMBL" id="MU807324">
    <property type="protein sequence ID" value="KAJ3831642.1"/>
    <property type="molecule type" value="Genomic_DNA"/>
</dbReference>
<accession>A0AA38U3F6</accession>
<evidence type="ECO:0000313" key="1">
    <source>
        <dbReference type="EMBL" id="KAJ3831642.1"/>
    </source>
</evidence>
<evidence type="ECO:0000313" key="2">
    <source>
        <dbReference type="Proteomes" id="UP001163846"/>
    </source>
</evidence>
<comment type="caution">
    <text evidence="1">The sequence shown here is derived from an EMBL/GenBank/DDBJ whole genome shotgun (WGS) entry which is preliminary data.</text>
</comment>